<dbReference type="AlphaFoldDB" id="A0AAV4M7M3"/>
<name>A0AAV4M7M3_CAEEX</name>
<accession>A0AAV4M7M3</accession>
<sequence>MKPHGDLAKWDKKQHHFQDCPITILMVWLRVETSDLLFNNRYTAKRQSSFSIGNPNLTGPSDFASIYCSRPDGVAFLGSLGNVIRITDHLACSTHHLTLSSPRYKTRGISVVSLDSV</sequence>
<protein>
    <submittedName>
        <fullName evidence="1">Uncharacterized protein</fullName>
    </submittedName>
</protein>
<proteinExistence type="predicted"/>
<keyword evidence="2" id="KW-1185">Reference proteome</keyword>
<reference evidence="1 2" key="1">
    <citation type="submission" date="2021-06" db="EMBL/GenBank/DDBJ databases">
        <title>Caerostris extrusa draft genome.</title>
        <authorList>
            <person name="Kono N."/>
            <person name="Arakawa K."/>
        </authorList>
    </citation>
    <scope>NUCLEOTIDE SEQUENCE [LARGE SCALE GENOMIC DNA]</scope>
</reference>
<organism evidence="1 2">
    <name type="scientific">Caerostris extrusa</name>
    <name type="common">Bark spider</name>
    <name type="synonym">Caerostris bankana</name>
    <dbReference type="NCBI Taxonomy" id="172846"/>
    <lineage>
        <taxon>Eukaryota</taxon>
        <taxon>Metazoa</taxon>
        <taxon>Ecdysozoa</taxon>
        <taxon>Arthropoda</taxon>
        <taxon>Chelicerata</taxon>
        <taxon>Arachnida</taxon>
        <taxon>Araneae</taxon>
        <taxon>Araneomorphae</taxon>
        <taxon>Entelegynae</taxon>
        <taxon>Araneoidea</taxon>
        <taxon>Araneidae</taxon>
        <taxon>Caerostris</taxon>
    </lineage>
</organism>
<dbReference type="Proteomes" id="UP001054945">
    <property type="component" value="Unassembled WGS sequence"/>
</dbReference>
<evidence type="ECO:0000313" key="2">
    <source>
        <dbReference type="Proteomes" id="UP001054945"/>
    </source>
</evidence>
<dbReference type="EMBL" id="BPLR01001941">
    <property type="protein sequence ID" value="GIX68245.1"/>
    <property type="molecule type" value="Genomic_DNA"/>
</dbReference>
<comment type="caution">
    <text evidence="1">The sequence shown here is derived from an EMBL/GenBank/DDBJ whole genome shotgun (WGS) entry which is preliminary data.</text>
</comment>
<evidence type="ECO:0000313" key="1">
    <source>
        <dbReference type="EMBL" id="GIX68245.1"/>
    </source>
</evidence>
<gene>
    <name evidence="1" type="ORF">CEXT_488411</name>
</gene>